<sequence length="2216" mass="248672">MGRWWRYKWITFHPSLTIKPVTSIKSATSIKSVASIEPVASTTWLSDEEAVGWLPISAKTEAALLATARQLAEVLSQHTALARAVVAAWRTKRSHHFPIRALIQYHSLSDLIAQLHQVTGEKSDPRCRFEKAQSPKQWLAGGAFDWAAVTPSEGAVSAEVLALLPLYPFTRQRYWAEGLLAESTPLSSPSVIAHPLDFSFVRTWVAETLAIASGALSDEDDLLSLGLDSLQMLDLVDECKKRHITLTLARLFEKTTLGAWEQYWDSICRSGVCGESVSAVTPLTEEQTTDEYWQGEPFVLTPVQQAYWQGRQKGQTLGQVACQVYLELDCPSLADERLHQAVTQLFHRHELLRMRINEQGMGVIQEIEPVTVTQYHWDQLSARAGAKERYALRARLSHRMADLTDESGFQLIASHDGQNTRLHINVDMVIADAMSLQILLEELGLLLSSQNTPFAPLDYHFPQYLLEQKSTPSTGESEAYWQQRLIAGLPLAPQLPLAIKPEQIDKPIFQHREWRLASEHWAKLQQIARQHRLTPSMLLAGCFAETLRGWAKLPDFSLNLTIFNRRGAHPQLAKLVADFTSLLILACEVKENESLLDHFRRLNQQFMVDLDHGDYSAVHVLRQWSQQRGEQVTLPVVFTSNLGRELLGENAPGALHYLVSQTPQVWLDCQVMEYQKALLISWDTVDALFPEGMLDQMFAFMQQLLQSIVENEQVLQSPVQAYVDDKVLAHRQQPLSGVHGVPFEAKTLHQGFWQQVALVPNNIAVINASGVLTYREMAIRVGDLAGYLQQRIARQGHVGICLPKGIEQVIAVLAVLSIGAVYVPLDITAPSERLQQLIAQADIGVLISDHEISANCDTVNINITGGFPSPFTPSVFTSSAAAPSIFVPSIFVQPDEPAYLIFTSGSTGVPKAVVVTHQAAMNTIDEINRRYVDDGKIILFALSALNFDLSVYDIFGPLSVGGSLVLPNAGDEKEAKQWLSALHQHQVTHWNSVPALFEMLLIAAEQGTQALPRSLQQVLLSGDWIGLDLLPRLRALGSQARFTTLGGATEAAIWSNALDIAVIPEEWVSIPYGYPLAHQYYRVVDQAGRDCPDWVTGELWIGGRGVALGYYREPEKTAAQFVSVHRAGFYRTGDYGRFWPNGCLEFLGRQDRQIKLHGYRIELAEIEAVAEHLATIKRAVVLYLDQPQKHLYLFVEPQNQVSTLFSATVDDVLPETRLVTDIREQENTITAFLLCHVLSNVLKLDLAEYQSTQVLQEKGGISEAYQPLFLAWLHWLVEQGVLLSRDDQFKTTGIQPVRPEVTEPHLLPLLMTLEQKASWIGEVVTGRGNPLLLLDDTLLSPEILVANTHDAQVVIDVLCQRIARLSRQLQRPVNVTELNGRTGLFASRVLSRLGTEVLSYCLLESANSLRQHAKYRLSGYSHETDVIATPDEQQQLADILIVNNSLHRFDALPEGIAMLQSLCHGGTEIVLFESLALSPLSLLTVLLLQHPNGFRDQRQGALSPLLDLPAWQSLLTDSGIAIQQLSIIEPYSALFVCQPQITKVPVSREQIKQHLQQHLPAYMVPSSITVLETLPLTPNGKIDRTSLYKQAVEYGQLSHDGEAPRVLSAQQKPPDERERSDKRELSDKKEQCVARLWQQVLGVTPQSDSNFFLCGGDSLHATRIVALLEKEGTVGVPLSQVFLLPVLRDFAHSLAFRHAPVQEAQLVHCAAQRYSPFELTDVQRAYLMGRQSGFPLGGVATHYYQEYEYQEYEYQENEIYQEHESHQQYKGTPFDRERLERALTLLVARHDALRIVFDEQGTQRVLPHQPSPALQVIHCGAVEWETVTATQRDRLSHYVSEPTQWPLFHATLIQSDEGRNRFCLGLDNLVLDGLSMQIFFKELAVLYEDHTATLPSVEIGFRDYLLAESSSPHRQVSEDYWRESLPMLPDAPRLPLVCDPALVGTPKFKRWQAVLSASDWQMLLHKAKQHQITPSCLLLTCYAQVLAKWSESASLTINVTLFDRKPCHPDINHIMGDFTSLLLLGCRQEKGEGWLATAQRIQQQLWRDLEHREVSAVWVLRELNRQRGTTHIHMPVVFTSALGAQVDGYPDSAFQAPLWGISQTPQLWIDHQVFERDGELHFNWDVVEALFPAGVIDAMFAAYCQLLEKLCVTEHWHDSVEIALPAPQQQSRQRVNATHQAMIFSPMHCRVAHAMAAYAQQTALIWGGQPPQLSTT</sequence>
<dbReference type="Gene3D" id="3.30.559.10">
    <property type="entry name" value="Chloramphenicol acetyltransferase-like domain"/>
    <property type="match status" value="2"/>
</dbReference>
<dbReference type="GO" id="GO:0005737">
    <property type="term" value="C:cytoplasm"/>
    <property type="evidence" value="ECO:0007669"/>
    <property type="project" value="TreeGrafter"/>
</dbReference>
<evidence type="ECO:0000256" key="2">
    <source>
        <dbReference type="ARBA" id="ARBA00022450"/>
    </source>
</evidence>
<evidence type="ECO:0000313" key="7">
    <source>
        <dbReference type="EMBL" id="ABG15334.1"/>
    </source>
</evidence>
<evidence type="ECO:0000256" key="5">
    <source>
        <dbReference type="SAM" id="MobiDB-lite"/>
    </source>
</evidence>
<evidence type="ECO:0000256" key="3">
    <source>
        <dbReference type="ARBA" id="ARBA00022553"/>
    </source>
</evidence>
<dbReference type="CDD" id="cd19535">
    <property type="entry name" value="Cyc_NRPS"/>
    <property type="match status" value="2"/>
</dbReference>
<evidence type="ECO:0000313" key="8">
    <source>
        <dbReference type="Proteomes" id="UP000001971"/>
    </source>
</evidence>
<dbReference type="InterPro" id="IPR001242">
    <property type="entry name" value="Condensation_dom"/>
</dbReference>
<dbReference type="Proteomes" id="UP000001971">
    <property type="component" value="Chromosome"/>
</dbReference>
<dbReference type="SUPFAM" id="SSF47336">
    <property type="entry name" value="ACP-like"/>
    <property type="match status" value="2"/>
</dbReference>
<name>A0A0H2YCJ3_YERPA</name>
<dbReference type="SUPFAM" id="SSF52777">
    <property type="entry name" value="CoA-dependent acyltransferases"/>
    <property type="match status" value="4"/>
</dbReference>
<dbReference type="CDD" id="cd12114">
    <property type="entry name" value="A_NRPS_TlmIV_like"/>
    <property type="match status" value="1"/>
</dbReference>
<keyword evidence="3" id="KW-0597">Phosphoprotein</keyword>
<dbReference type="InterPro" id="IPR000873">
    <property type="entry name" value="AMP-dep_synth/lig_dom"/>
</dbReference>
<proteinExistence type="predicted"/>
<feature type="domain" description="Carrier" evidence="6">
    <location>
        <begin position="195"/>
        <end position="268"/>
    </location>
</feature>
<dbReference type="InterPro" id="IPR009081">
    <property type="entry name" value="PP-bd_ACP"/>
</dbReference>
<dbReference type="GO" id="GO:0043041">
    <property type="term" value="P:amino acid activation for nonribosomal peptide biosynthetic process"/>
    <property type="evidence" value="ECO:0007669"/>
    <property type="project" value="TreeGrafter"/>
</dbReference>
<dbReference type="PROSITE" id="PS00012">
    <property type="entry name" value="PHOSPHOPANTETHEINE"/>
    <property type="match status" value="1"/>
</dbReference>
<dbReference type="PROSITE" id="PS50075">
    <property type="entry name" value="CARRIER"/>
    <property type="match status" value="2"/>
</dbReference>
<gene>
    <name evidence="7" type="ordered locus">YPA_3372</name>
</gene>
<comment type="cofactor">
    <cofactor evidence="1">
        <name>pantetheine 4'-phosphate</name>
        <dbReference type="ChEBI" id="CHEBI:47942"/>
    </cofactor>
</comment>
<evidence type="ECO:0000256" key="1">
    <source>
        <dbReference type="ARBA" id="ARBA00001957"/>
    </source>
</evidence>
<dbReference type="InterPro" id="IPR006162">
    <property type="entry name" value="Ppantetheine_attach_site"/>
</dbReference>
<dbReference type="InterPro" id="IPR020845">
    <property type="entry name" value="AMP-binding_CS"/>
</dbReference>
<feature type="region of interest" description="Disordered" evidence="5">
    <location>
        <begin position="1603"/>
        <end position="1626"/>
    </location>
</feature>
<dbReference type="Gene3D" id="1.10.1200.10">
    <property type="entry name" value="ACP-like"/>
    <property type="match status" value="2"/>
</dbReference>
<dbReference type="Pfam" id="PF00550">
    <property type="entry name" value="PP-binding"/>
    <property type="match status" value="2"/>
</dbReference>
<dbReference type="InterPro" id="IPR036736">
    <property type="entry name" value="ACP-like_sf"/>
</dbReference>
<dbReference type="InterPro" id="IPR045851">
    <property type="entry name" value="AMP-bd_C_sf"/>
</dbReference>
<organism evidence="7 8">
    <name type="scientific">Yersinia pestis bv. Antiqua (strain Antiqua)</name>
    <dbReference type="NCBI Taxonomy" id="360102"/>
    <lineage>
        <taxon>Bacteria</taxon>
        <taxon>Pseudomonadati</taxon>
        <taxon>Pseudomonadota</taxon>
        <taxon>Gammaproteobacteria</taxon>
        <taxon>Enterobacterales</taxon>
        <taxon>Yersiniaceae</taxon>
        <taxon>Yersinia</taxon>
    </lineage>
</organism>
<dbReference type="NCBIfam" id="TIGR01733">
    <property type="entry name" value="AA-adenyl-dom"/>
    <property type="match status" value="1"/>
</dbReference>
<dbReference type="InterPro" id="IPR029063">
    <property type="entry name" value="SAM-dependent_MTases_sf"/>
</dbReference>
<dbReference type="SUPFAM" id="SSF56801">
    <property type="entry name" value="Acetyl-CoA synthetase-like"/>
    <property type="match status" value="1"/>
</dbReference>
<protein>
    <submittedName>
        <fullName evidence="7">Putative siderophore biosysnthesis protein</fullName>
    </submittedName>
</protein>
<feature type="domain" description="Carrier" evidence="6">
    <location>
        <begin position="1624"/>
        <end position="1698"/>
    </location>
</feature>
<dbReference type="FunFam" id="3.30.559.10:FF:000023">
    <property type="entry name" value="Non-ribosomal peptide synthetase"/>
    <property type="match status" value="1"/>
</dbReference>
<dbReference type="GO" id="GO:0044550">
    <property type="term" value="P:secondary metabolite biosynthetic process"/>
    <property type="evidence" value="ECO:0007669"/>
    <property type="project" value="TreeGrafter"/>
</dbReference>
<keyword evidence="4" id="KW-0436">Ligase</keyword>
<keyword evidence="2" id="KW-0596">Phosphopantetheine</keyword>
<dbReference type="KEGG" id="ypa:YPA_3372"/>
<evidence type="ECO:0000259" key="6">
    <source>
        <dbReference type="PROSITE" id="PS50075"/>
    </source>
</evidence>
<accession>A0A0H2YCJ3</accession>
<dbReference type="Gene3D" id="3.30.300.30">
    <property type="match status" value="2"/>
</dbReference>
<dbReference type="Pfam" id="PF00501">
    <property type="entry name" value="AMP-binding"/>
    <property type="match status" value="1"/>
</dbReference>
<dbReference type="InterPro" id="IPR010071">
    <property type="entry name" value="AA_adenyl_dom"/>
</dbReference>
<dbReference type="Pfam" id="PF00668">
    <property type="entry name" value="Condensation"/>
    <property type="match status" value="2"/>
</dbReference>
<dbReference type="Gene3D" id="3.40.50.150">
    <property type="entry name" value="Vaccinia Virus protein VP39"/>
    <property type="match status" value="1"/>
</dbReference>
<dbReference type="InterPro" id="IPR057737">
    <property type="entry name" value="Condensation_MtbB-like"/>
</dbReference>
<evidence type="ECO:0000256" key="4">
    <source>
        <dbReference type="ARBA" id="ARBA00022598"/>
    </source>
</evidence>
<dbReference type="InterPro" id="IPR042099">
    <property type="entry name" value="ANL_N_sf"/>
</dbReference>
<dbReference type="FunFam" id="3.30.559.30:FF:000006">
    <property type="entry name" value="Yersiniabactin polyketide/non-ribosomal peptide synthetase"/>
    <property type="match status" value="2"/>
</dbReference>
<dbReference type="PANTHER" id="PTHR45527:SF10">
    <property type="entry name" value="PYOCHELIN SYNTHASE PCHF"/>
    <property type="match status" value="1"/>
</dbReference>
<reference evidence="7 8" key="1">
    <citation type="journal article" date="2006" name="J. Bacteriol.">
        <title>Complete genome sequence of Yersinia pestis strains Antiqua and Nepal516: evidence of gene reduction in an emerging pathogen.</title>
        <authorList>
            <person name="Chain P.S."/>
            <person name="Hu P."/>
            <person name="Malfatti S.A."/>
            <person name="Radnedge L."/>
            <person name="Larimer F."/>
            <person name="Vergez L.M."/>
            <person name="Worsham P."/>
            <person name="Chu M.C."/>
            <person name="Andersen G.L."/>
        </authorList>
    </citation>
    <scope>NUCLEOTIDE SEQUENCE [LARGE SCALE GENOMIC DNA]</scope>
    <source>
        <strain evidence="7 8">Antiqua</strain>
    </source>
</reference>
<dbReference type="PROSITE" id="PS00455">
    <property type="entry name" value="AMP_BINDING"/>
    <property type="match status" value="1"/>
</dbReference>
<dbReference type="EMBL" id="CP000308">
    <property type="protein sequence ID" value="ABG15334.1"/>
    <property type="molecule type" value="Genomic_DNA"/>
</dbReference>
<dbReference type="InterPro" id="IPR023213">
    <property type="entry name" value="CAT-like_dom_sf"/>
</dbReference>
<dbReference type="GO" id="GO:0016874">
    <property type="term" value="F:ligase activity"/>
    <property type="evidence" value="ECO:0007669"/>
    <property type="project" value="UniProtKB-KW"/>
</dbReference>
<dbReference type="Gene3D" id="3.30.70.3290">
    <property type="match status" value="1"/>
</dbReference>
<dbReference type="GO" id="GO:0031177">
    <property type="term" value="F:phosphopantetheine binding"/>
    <property type="evidence" value="ECO:0007669"/>
    <property type="project" value="TreeGrafter"/>
</dbReference>
<feature type="compositionally biased region" description="Basic and acidic residues" evidence="5">
    <location>
        <begin position="1613"/>
        <end position="1626"/>
    </location>
</feature>
<dbReference type="Gene3D" id="3.40.50.12780">
    <property type="entry name" value="N-terminal domain of ligase-like"/>
    <property type="match status" value="1"/>
</dbReference>
<dbReference type="PANTHER" id="PTHR45527">
    <property type="entry name" value="NONRIBOSOMAL PEPTIDE SYNTHETASE"/>
    <property type="match status" value="1"/>
</dbReference>
<dbReference type="Gene3D" id="3.30.559.30">
    <property type="entry name" value="Nonribosomal peptide synthetase, condensation domain"/>
    <property type="match status" value="2"/>
</dbReference>